<evidence type="ECO:0000313" key="2">
    <source>
        <dbReference type="Proteomes" id="UP000295087"/>
    </source>
</evidence>
<keyword evidence="2" id="KW-1185">Reference proteome</keyword>
<dbReference type="AlphaFoldDB" id="A0A4R6NZY4"/>
<accession>A0A4R6NZY4</accession>
<name>A0A4R6NZY4_NOCIG</name>
<protein>
    <submittedName>
        <fullName evidence="1">Uncharacterized protein</fullName>
    </submittedName>
</protein>
<comment type="caution">
    <text evidence="1">The sequence shown here is derived from an EMBL/GenBank/DDBJ whole genome shotgun (WGS) entry which is preliminary data.</text>
</comment>
<dbReference type="EMBL" id="SNXK01000013">
    <property type="protein sequence ID" value="TDP29420.1"/>
    <property type="molecule type" value="Genomic_DNA"/>
</dbReference>
<proteinExistence type="predicted"/>
<organism evidence="1 2">
    <name type="scientific">Nocardia ignorata</name>
    <dbReference type="NCBI Taxonomy" id="145285"/>
    <lineage>
        <taxon>Bacteria</taxon>
        <taxon>Bacillati</taxon>
        <taxon>Actinomycetota</taxon>
        <taxon>Actinomycetes</taxon>
        <taxon>Mycobacteriales</taxon>
        <taxon>Nocardiaceae</taxon>
        <taxon>Nocardia</taxon>
    </lineage>
</organism>
<sequence length="102" mass="10971">MAGVEDAENLVCSCDNTLRGDFFRVETRSDVVLTISHQKADTTNAAGDTVARPHEEDAAPAHGESSLQCPECVPNFGMVRVGQEMSFVVIANQFGDTTHFLG</sequence>
<gene>
    <name evidence="1" type="ORF">DFR75_11389</name>
</gene>
<reference evidence="1 2" key="1">
    <citation type="submission" date="2019-03" db="EMBL/GenBank/DDBJ databases">
        <title>Genomic Encyclopedia of Type Strains, Phase IV (KMG-IV): sequencing the most valuable type-strain genomes for metagenomic binning, comparative biology and taxonomic classification.</title>
        <authorList>
            <person name="Goeker M."/>
        </authorList>
    </citation>
    <scope>NUCLEOTIDE SEQUENCE [LARGE SCALE GENOMIC DNA]</scope>
    <source>
        <strain evidence="1 2">DSM 44496</strain>
    </source>
</reference>
<dbReference type="Proteomes" id="UP000295087">
    <property type="component" value="Unassembled WGS sequence"/>
</dbReference>
<evidence type="ECO:0000313" key="1">
    <source>
        <dbReference type="EMBL" id="TDP29420.1"/>
    </source>
</evidence>